<protein>
    <recommendedName>
        <fullName evidence="1">Type 4 fimbrial biogenesis protein PilX N-terminal domain-containing protein</fullName>
    </recommendedName>
</protein>
<dbReference type="AlphaFoldDB" id="A0A6M8FJE1"/>
<evidence type="ECO:0000313" key="3">
    <source>
        <dbReference type="Proteomes" id="UP000501379"/>
    </source>
</evidence>
<dbReference type="Proteomes" id="UP000501379">
    <property type="component" value="Chromosome"/>
</dbReference>
<dbReference type="KEGG" id="pcam:HNE05_14440"/>
<proteinExistence type="predicted"/>
<dbReference type="EMBL" id="CP053697">
    <property type="protein sequence ID" value="QKE64492.1"/>
    <property type="molecule type" value="Genomic_DNA"/>
</dbReference>
<feature type="domain" description="Type 4 fimbrial biogenesis protein PilX N-terminal" evidence="1">
    <location>
        <begin position="11"/>
        <end position="61"/>
    </location>
</feature>
<name>A0A6M8FJE1_9GAMM</name>
<accession>A0A6M8FJE1</accession>
<evidence type="ECO:0000313" key="2">
    <source>
        <dbReference type="EMBL" id="QKE64492.1"/>
    </source>
</evidence>
<dbReference type="InterPro" id="IPR025746">
    <property type="entry name" value="PilX_N_dom"/>
</dbReference>
<evidence type="ECO:0000259" key="1">
    <source>
        <dbReference type="Pfam" id="PF14341"/>
    </source>
</evidence>
<sequence length="155" mass="16450">MKTLHRQNQQRGMVLVVSLTLLLLLTILAISASTSSSLQERMASNAQENNVAFQAAESALANLSSQVENGTTPVADSVLALTYPTRTVRARMQAASRYAEGSSLEAGEGSGTPIILIHDFTSSATLDASATTAAAITDDNTNARHLQGHRERIIQ</sequence>
<keyword evidence="3" id="KW-1185">Reference proteome</keyword>
<dbReference type="Pfam" id="PF14341">
    <property type="entry name" value="PilX_N"/>
    <property type="match status" value="1"/>
</dbReference>
<gene>
    <name evidence="2" type="ORF">HNE05_14440</name>
</gene>
<dbReference type="RefSeq" id="WP_173209457.1">
    <property type="nucleotide sequence ID" value="NZ_CP053697.2"/>
</dbReference>
<reference evidence="2" key="1">
    <citation type="submission" date="2020-07" db="EMBL/GenBank/DDBJ databases">
        <title>Nitrate ammonifying Pseudomonas campi sp. nov. isolated from German agricultural grassland.</title>
        <authorList>
            <person name="Timsy T."/>
            <person name="Ulrich A."/>
            <person name="Spanner T."/>
            <person name="Foesel B."/>
            <person name="Kolb S."/>
            <person name="Horn M.A."/>
            <person name="Behrendt U."/>
        </authorList>
    </citation>
    <scope>NUCLEOTIDE SEQUENCE</scope>
    <source>
        <strain evidence="2">S1-A32-2</strain>
    </source>
</reference>
<organism evidence="2 3">
    <name type="scientific">Aquipseudomonas campi</name>
    <dbReference type="NCBI Taxonomy" id="2731681"/>
    <lineage>
        <taxon>Bacteria</taxon>
        <taxon>Pseudomonadati</taxon>
        <taxon>Pseudomonadota</taxon>
        <taxon>Gammaproteobacteria</taxon>
        <taxon>Pseudomonadales</taxon>
        <taxon>Pseudomonadaceae</taxon>
        <taxon>Aquipseudomonas</taxon>
    </lineage>
</organism>